<evidence type="ECO:0000313" key="2">
    <source>
        <dbReference type="EMBL" id="GAA2177613.1"/>
    </source>
</evidence>
<evidence type="ECO:0000256" key="1">
    <source>
        <dbReference type="SAM" id="SignalP"/>
    </source>
</evidence>
<protein>
    <submittedName>
        <fullName evidence="2">Uncharacterized protein</fullName>
    </submittedName>
</protein>
<keyword evidence="1" id="KW-0732">Signal</keyword>
<proteinExistence type="predicted"/>
<name>A0ABN3B056_9MICC</name>
<dbReference type="Proteomes" id="UP001500974">
    <property type="component" value="Unassembled WGS sequence"/>
</dbReference>
<dbReference type="EMBL" id="BAAAON010000003">
    <property type="protein sequence ID" value="GAA2177613.1"/>
    <property type="molecule type" value="Genomic_DNA"/>
</dbReference>
<accession>A0ABN3B056</accession>
<dbReference type="PROSITE" id="PS51257">
    <property type="entry name" value="PROKAR_LIPOPROTEIN"/>
    <property type="match status" value="1"/>
</dbReference>
<feature type="chain" id="PRO_5045788855" evidence="1">
    <location>
        <begin position="24"/>
        <end position="204"/>
    </location>
</feature>
<evidence type="ECO:0000313" key="3">
    <source>
        <dbReference type="Proteomes" id="UP001500974"/>
    </source>
</evidence>
<organism evidence="2 3">
    <name type="scientific">Arthrobacter parietis</name>
    <dbReference type="NCBI Taxonomy" id="271434"/>
    <lineage>
        <taxon>Bacteria</taxon>
        <taxon>Bacillati</taxon>
        <taxon>Actinomycetota</taxon>
        <taxon>Actinomycetes</taxon>
        <taxon>Micrococcales</taxon>
        <taxon>Micrococcaceae</taxon>
        <taxon>Arthrobacter</taxon>
    </lineage>
</organism>
<reference evidence="2 3" key="1">
    <citation type="journal article" date="2019" name="Int. J. Syst. Evol. Microbiol.">
        <title>The Global Catalogue of Microorganisms (GCM) 10K type strain sequencing project: providing services to taxonomists for standard genome sequencing and annotation.</title>
        <authorList>
            <consortium name="The Broad Institute Genomics Platform"/>
            <consortium name="The Broad Institute Genome Sequencing Center for Infectious Disease"/>
            <person name="Wu L."/>
            <person name="Ma J."/>
        </authorList>
    </citation>
    <scope>NUCLEOTIDE SEQUENCE [LARGE SCALE GENOMIC DNA]</scope>
    <source>
        <strain evidence="2 3">JCM 14917</strain>
    </source>
</reference>
<keyword evidence="3" id="KW-1185">Reference proteome</keyword>
<gene>
    <name evidence="2" type="ORF">GCM10009784_29000</name>
</gene>
<comment type="caution">
    <text evidence="2">The sequence shown here is derived from an EMBL/GenBank/DDBJ whole genome shotgun (WGS) entry which is preliminary data.</text>
</comment>
<sequence>MVRGLAIILAACLLLLTGCGAVATPGASPGEVPLPPASQELIGQGMVISDEDGPAMLCLGPVMESYPPQCSGPEVIGWDWEAVKLWERAGGVTWGTYAVHGTWNGETFTLTRPPTPLALYDPPANIDPRTEPANSGAGNHAELEAVQQDLLETAGERILTSWIENGYVFVTVVYDDGTLQDSYDASYGENMVAVQSALQPVNPD</sequence>
<feature type="signal peptide" evidence="1">
    <location>
        <begin position="1"/>
        <end position="23"/>
    </location>
</feature>